<keyword evidence="5" id="KW-1185">Reference proteome</keyword>
<dbReference type="RefSeq" id="WP_090452578.1">
    <property type="nucleotide sequence ID" value="NZ_FNTC01000002.1"/>
</dbReference>
<organism evidence="4 5">
    <name type="scientific">Pseudomonas jessenii</name>
    <dbReference type="NCBI Taxonomy" id="77298"/>
    <lineage>
        <taxon>Bacteria</taxon>
        <taxon>Pseudomonadati</taxon>
        <taxon>Pseudomonadota</taxon>
        <taxon>Gammaproteobacteria</taxon>
        <taxon>Pseudomonadales</taxon>
        <taxon>Pseudomonadaceae</taxon>
        <taxon>Pseudomonas</taxon>
    </lineage>
</organism>
<accession>A0A231G6E0</accession>
<evidence type="ECO:0000313" key="4">
    <source>
        <dbReference type="EMBL" id="SEB60295.1"/>
    </source>
</evidence>
<evidence type="ECO:0000256" key="2">
    <source>
        <dbReference type="SAM" id="MobiDB-lite"/>
    </source>
</evidence>
<keyword evidence="1" id="KW-0175">Coiled coil</keyword>
<keyword evidence="3" id="KW-0472">Membrane</keyword>
<evidence type="ECO:0000256" key="1">
    <source>
        <dbReference type="SAM" id="Coils"/>
    </source>
</evidence>
<gene>
    <name evidence="4" type="ORF">SAMN04490187_1224</name>
</gene>
<feature type="coiled-coil region" evidence="1">
    <location>
        <begin position="89"/>
        <end position="116"/>
    </location>
</feature>
<dbReference type="Proteomes" id="UP000198542">
    <property type="component" value="Unassembled WGS sequence"/>
</dbReference>
<keyword evidence="3" id="KW-1133">Transmembrane helix</keyword>
<name>A0A231G6E0_PSEJE</name>
<proteinExistence type="predicted"/>
<dbReference type="AlphaFoldDB" id="A0A231G6E0"/>
<feature type="transmembrane region" description="Helical" evidence="3">
    <location>
        <begin position="144"/>
        <end position="163"/>
    </location>
</feature>
<feature type="region of interest" description="Disordered" evidence="2">
    <location>
        <begin position="1"/>
        <end position="33"/>
    </location>
</feature>
<evidence type="ECO:0000256" key="3">
    <source>
        <dbReference type="SAM" id="Phobius"/>
    </source>
</evidence>
<keyword evidence="3" id="KW-0812">Transmembrane</keyword>
<dbReference type="EMBL" id="FNTC01000002">
    <property type="protein sequence ID" value="SEB60295.1"/>
    <property type="molecule type" value="Genomic_DNA"/>
</dbReference>
<protein>
    <submittedName>
        <fullName evidence="4">Uncharacterized protein</fullName>
    </submittedName>
</protein>
<evidence type="ECO:0000313" key="5">
    <source>
        <dbReference type="Proteomes" id="UP000198542"/>
    </source>
</evidence>
<reference evidence="5" key="1">
    <citation type="submission" date="2016-10" db="EMBL/GenBank/DDBJ databases">
        <authorList>
            <person name="Varghese N."/>
            <person name="Submissions S."/>
        </authorList>
    </citation>
    <scope>NUCLEOTIDE SEQUENCE [LARGE SCALE GENOMIC DNA]</scope>
    <source>
        <strain evidence="5">BS3660</strain>
    </source>
</reference>
<sequence length="168" mass="17966">MDSSDLAPIASDNGVSGTQKAGRVEDIGESATPPLTGQYMERAMIGLAAARPNKFGGELGAPMFTAMVNHLSHEKEQAKSSASAIQIKFEAVTEELNALKIQKVQLDERLESLRSTSKIKQTCAFLSPILFSVAIDLYKGNLNFSVVIAIAATALLAVNFFGFRGKSE</sequence>